<comment type="similarity">
    <text evidence="4 7">Belongs to the glucosamine/galactosamine-6-phosphate isomerase family. 6-phosphogluconolactonase subfamily.</text>
</comment>
<evidence type="ECO:0000256" key="1">
    <source>
        <dbReference type="ARBA" id="ARBA00000832"/>
    </source>
</evidence>
<protein>
    <recommendedName>
        <fullName evidence="6 7">6-phosphogluconolactonase</fullName>
        <shortName evidence="7">6PGL</shortName>
        <ecNumber evidence="5 7">3.1.1.31</ecNumber>
    </recommendedName>
</protein>
<dbReference type="Proteomes" id="UP001226084">
    <property type="component" value="Unassembled WGS sequence"/>
</dbReference>
<dbReference type="PANTHER" id="PTHR11054">
    <property type="entry name" value="6-PHOSPHOGLUCONOLACTONASE"/>
    <property type="match status" value="1"/>
</dbReference>
<dbReference type="PANTHER" id="PTHR11054:SF0">
    <property type="entry name" value="6-PHOSPHOGLUCONOLACTONASE"/>
    <property type="match status" value="1"/>
</dbReference>
<dbReference type="NCBIfam" id="TIGR01198">
    <property type="entry name" value="pgl"/>
    <property type="match status" value="1"/>
</dbReference>
<comment type="caution">
    <text evidence="9">The sequence shown here is derived from an EMBL/GenBank/DDBJ whole genome shotgun (WGS) entry which is preliminary data.</text>
</comment>
<evidence type="ECO:0000256" key="6">
    <source>
        <dbReference type="ARBA" id="ARBA00020337"/>
    </source>
</evidence>
<comment type="pathway">
    <text evidence="3 7">Carbohydrate degradation; pentose phosphate pathway; D-ribulose 5-phosphate from D-glucose 6-phosphate (oxidative stage): step 2/3.</text>
</comment>
<comment type="catalytic activity">
    <reaction evidence="1 7">
        <text>6-phospho-D-glucono-1,5-lactone + H2O = 6-phospho-D-gluconate + H(+)</text>
        <dbReference type="Rhea" id="RHEA:12556"/>
        <dbReference type="ChEBI" id="CHEBI:15377"/>
        <dbReference type="ChEBI" id="CHEBI:15378"/>
        <dbReference type="ChEBI" id="CHEBI:57955"/>
        <dbReference type="ChEBI" id="CHEBI:58759"/>
        <dbReference type="EC" id="3.1.1.31"/>
    </reaction>
</comment>
<dbReference type="GO" id="GO:0017057">
    <property type="term" value="F:6-phosphogluconolactonase activity"/>
    <property type="evidence" value="ECO:0007669"/>
    <property type="project" value="UniProtKB-UniRule"/>
</dbReference>
<dbReference type="InterPro" id="IPR037171">
    <property type="entry name" value="NagB/RpiA_transferase-like"/>
</dbReference>
<gene>
    <name evidence="7" type="primary">pgl</name>
    <name evidence="9" type="ORF">QE424_002166</name>
</gene>
<feature type="domain" description="Glucosamine/galactosamine-6-phosphate isomerase" evidence="8">
    <location>
        <begin position="17"/>
        <end position="223"/>
    </location>
</feature>
<dbReference type="RefSeq" id="WP_068850990.1">
    <property type="nucleotide sequence ID" value="NZ_CP016294.1"/>
</dbReference>
<dbReference type="Pfam" id="PF01182">
    <property type="entry name" value="Glucosamine_iso"/>
    <property type="match status" value="1"/>
</dbReference>
<evidence type="ECO:0000256" key="2">
    <source>
        <dbReference type="ARBA" id="ARBA00002681"/>
    </source>
</evidence>
<keyword evidence="7 9" id="KW-0378">Hydrolase</keyword>
<evidence type="ECO:0000256" key="3">
    <source>
        <dbReference type="ARBA" id="ARBA00004961"/>
    </source>
</evidence>
<evidence type="ECO:0000313" key="9">
    <source>
        <dbReference type="EMBL" id="MDQ1109007.1"/>
    </source>
</evidence>
<evidence type="ECO:0000313" key="10">
    <source>
        <dbReference type="Proteomes" id="UP001226084"/>
    </source>
</evidence>
<evidence type="ECO:0000259" key="8">
    <source>
        <dbReference type="Pfam" id="PF01182"/>
    </source>
</evidence>
<dbReference type="InterPro" id="IPR005900">
    <property type="entry name" value="6-phosphogluconolactonase_DevB"/>
</dbReference>
<dbReference type="AlphaFoldDB" id="A0AAP5EA88"/>
<name>A0AAP5EA88_9GAMM</name>
<dbReference type="CDD" id="cd01400">
    <property type="entry name" value="6PGL"/>
    <property type="match status" value="1"/>
</dbReference>
<dbReference type="GO" id="GO:0006098">
    <property type="term" value="P:pentose-phosphate shunt"/>
    <property type="evidence" value="ECO:0007669"/>
    <property type="project" value="InterPro"/>
</dbReference>
<dbReference type="SUPFAM" id="SSF100950">
    <property type="entry name" value="NagB/RpiA/CoA transferase-like"/>
    <property type="match status" value="1"/>
</dbReference>
<dbReference type="KEGG" id="srh:BAY15_1592"/>
<evidence type="ECO:0000256" key="4">
    <source>
        <dbReference type="ARBA" id="ARBA00010662"/>
    </source>
</evidence>
<dbReference type="EMBL" id="JAUTAS010000001">
    <property type="protein sequence ID" value="MDQ1109007.1"/>
    <property type="molecule type" value="Genomic_DNA"/>
</dbReference>
<comment type="function">
    <text evidence="2 7">Hydrolysis of 6-phosphogluconolactone to 6-phosphogluconate.</text>
</comment>
<proteinExistence type="inferred from homology"/>
<dbReference type="InterPro" id="IPR006148">
    <property type="entry name" value="Glc/Gal-6P_isomerase"/>
</dbReference>
<accession>A0AAP5EA88</accession>
<evidence type="ECO:0000256" key="5">
    <source>
        <dbReference type="ARBA" id="ARBA00013198"/>
    </source>
</evidence>
<sequence>MNALEDSNRFTLIRHTDADAWIETIAAEMAQILNHDIDAAGRARMLLSGGTTPAPVYQALAELDVQWDRVEVSLVDERWLSPQDRDSNAWLVRQSLLNRAEGAHFDPLVRVGKPLPECVYTANLQAQHTEAPSLAVFGMGNDGHTASLFPGSKDLARALESTLPYAALDATGCPGSNQWPLRITLTPHGMRQCRQRLLLLRGKQKLEVLKQALESNNAALYPILNAIDLDGRPTLRIHWCD</sequence>
<dbReference type="InterPro" id="IPR039104">
    <property type="entry name" value="6PGL"/>
</dbReference>
<dbReference type="EC" id="3.1.1.31" evidence="5 7"/>
<organism evidence="9 10">
    <name type="scientific">Stenotrophomonas rhizophila</name>
    <dbReference type="NCBI Taxonomy" id="216778"/>
    <lineage>
        <taxon>Bacteria</taxon>
        <taxon>Pseudomonadati</taxon>
        <taxon>Pseudomonadota</taxon>
        <taxon>Gammaproteobacteria</taxon>
        <taxon>Lysobacterales</taxon>
        <taxon>Lysobacteraceae</taxon>
        <taxon>Stenotrophomonas</taxon>
    </lineage>
</organism>
<evidence type="ECO:0000256" key="7">
    <source>
        <dbReference type="RuleBase" id="RU365095"/>
    </source>
</evidence>
<dbReference type="Gene3D" id="3.40.50.1360">
    <property type="match status" value="1"/>
</dbReference>
<reference evidence="9" key="1">
    <citation type="submission" date="2023-07" db="EMBL/GenBank/DDBJ databases">
        <title>Functional and genomic diversity of the sorghum phyllosphere microbiome.</title>
        <authorList>
            <person name="Shade A."/>
        </authorList>
    </citation>
    <scope>NUCLEOTIDE SEQUENCE</scope>
    <source>
        <strain evidence="9">SORGH_AS_0457</strain>
    </source>
</reference>
<dbReference type="GO" id="GO:0005975">
    <property type="term" value="P:carbohydrate metabolic process"/>
    <property type="evidence" value="ECO:0007669"/>
    <property type="project" value="UniProtKB-UniRule"/>
</dbReference>